<sequence length="354" mass="41905">MLADRRRLQDLLHYIQRFGEHNISLLKQLTGIENVEEIIKGLNILVGPSPRFSRLDLSLFHTVIRLSRRSFLRPVDFYYLLDGFITAALRDSLSPNTVLLSVVFPYDKWFFVQVFDRLEEVGLVEDYRVFREYRREIFPIDFSTFDFDSLSFSNDFILSSPRFSFQLPDLADGFRPDWYDVVILGKRQEDPLRSWDDVGRVIGLSGNDVLFHYFDHVVGRGLVDAFYAYVGRVDFRISLLVHDVSDDVVRELTRIPTLLRVSYLHNDKMYFSIIGQKHMLMEITSFINQLADNYNFTYELYLHPLTPPWKYVFTSSIPYEHFSKESKWIISEEELLNVFEKELAKIKEYNKNHQ</sequence>
<accession>A0AAQ4CQW0</accession>
<reference evidence="1 2" key="1">
    <citation type="journal article" date="2022" name="Microbiol. Resour. Announc.">
        <title>Complete Genome Sequence of the Hyperthermophilic and Acidophilic Archaeon Saccharolobus caldissimus Strain HS-3T.</title>
        <authorList>
            <person name="Sakai H.D."/>
            <person name="Kurosawa N."/>
        </authorList>
    </citation>
    <scope>NUCLEOTIDE SEQUENCE [LARGE SCALE GENOMIC DNA]</scope>
    <source>
        <strain evidence="1 2">JCM32116</strain>
    </source>
</reference>
<proteinExistence type="predicted"/>
<dbReference type="Proteomes" id="UP001319921">
    <property type="component" value="Chromosome"/>
</dbReference>
<evidence type="ECO:0000313" key="1">
    <source>
        <dbReference type="EMBL" id="BDB98191.1"/>
    </source>
</evidence>
<evidence type="ECO:0000313" key="2">
    <source>
        <dbReference type="Proteomes" id="UP001319921"/>
    </source>
</evidence>
<dbReference type="AlphaFoldDB" id="A0AAQ4CQW0"/>
<keyword evidence="2" id="KW-1185">Reference proteome</keyword>
<dbReference type="RefSeq" id="WP_229572113.1">
    <property type="nucleotide sequence ID" value="NZ_AP025226.1"/>
</dbReference>
<gene>
    <name evidence="1" type="ORF">SACC_12080</name>
</gene>
<dbReference type="GeneID" id="68865946"/>
<protein>
    <submittedName>
        <fullName evidence="1">Uncharacterized protein</fullName>
    </submittedName>
</protein>
<organism evidence="1 2">
    <name type="scientific">Saccharolobus caldissimus</name>
    <dbReference type="NCBI Taxonomy" id="1702097"/>
    <lineage>
        <taxon>Archaea</taxon>
        <taxon>Thermoproteota</taxon>
        <taxon>Thermoprotei</taxon>
        <taxon>Sulfolobales</taxon>
        <taxon>Sulfolobaceae</taxon>
        <taxon>Saccharolobus</taxon>
    </lineage>
</organism>
<dbReference type="EMBL" id="AP025226">
    <property type="protein sequence ID" value="BDB98191.1"/>
    <property type="molecule type" value="Genomic_DNA"/>
</dbReference>
<dbReference type="KEGG" id="scas:SACC_12080"/>
<name>A0AAQ4CQW0_9CREN</name>